<dbReference type="InterPro" id="IPR025699">
    <property type="entry name" value="ABC2_memb-like"/>
</dbReference>
<evidence type="ECO:0000313" key="3">
    <source>
        <dbReference type="Proteomes" id="UP000586254"/>
    </source>
</evidence>
<name>A0A1I5N5K3_9FIRM</name>
<feature type="transmembrane region" description="Helical" evidence="1">
    <location>
        <begin position="185"/>
        <end position="206"/>
    </location>
</feature>
<dbReference type="RefSeq" id="WP_090414079.1">
    <property type="nucleotide sequence ID" value="NZ_CAJKZB010000015.1"/>
</dbReference>
<dbReference type="Pfam" id="PF13346">
    <property type="entry name" value="ABC2_membrane_5"/>
    <property type="match status" value="1"/>
</dbReference>
<dbReference type="Proteomes" id="UP000586254">
    <property type="component" value="Unassembled WGS sequence"/>
</dbReference>
<feature type="transmembrane region" description="Helical" evidence="1">
    <location>
        <begin position="33"/>
        <end position="50"/>
    </location>
</feature>
<dbReference type="EMBL" id="JACCKS010000007">
    <property type="protein sequence ID" value="NZA37975.1"/>
    <property type="molecule type" value="Genomic_DNA"/>
</dbReference>
<feature type="transmembrane region" description="Helical" evidence="1">
    <location>
        <begin position="144"/>
        <end position="165"/>
    </location>
</feature>
<dbReference type="AlphaFoldDB" id="A0A1I5N5K3"/>
<protein>
    <submittedName>
        <fullName evidence="2">ABC-2 transporter permease</fullName>
    </submittedName>
</protein>
<reference evidence="2 3" key="1">
    <citation type="submission" date="2020-07" db="EMBL/GenBank/DDBJ databases">
        <title>Organ Donor 1.</title>
        <authorList>
            <person name="Marsh A.J."/>
            <person name="Azcarate-Peril M.A."/>
        </authorList>
    </citation>
    <scope>NUCLEOTIDE SEQUENCE [LARGE SCALE GENOMIC DNA]</scope>
    <source>
        <strain evidence="2 3">AMC0717</strain>
    </source>
</reference>
<evidence type="ECO:0000256" key="1">
    <source>
        <dbReference type="SAM" id="Phobius"/>
    </source>
</evidence>
<keyword evidence="1" id="KW-0472">Membrane</keyword>
<sequence length="214" mass="24352">MMRALLYKELLLTSLPPMFIFMFFGAMLMIPGYPYYVPFFFGCLGLFFTFQNGRENKDTFYTAALPISKGDVVRARCLLVVLVELGEVLISVPFAVLRAYVLPPNPVGIEPNPAFYGFVLIMFTIFNVIFLTQFYKTAYNVGKAFIIAQIPLWLYIIVMEALVHFPAPGTYLDTTNPSMMLRQLPFLAAGIVIYILGMFLACRVSIRRFEKVDL</sequence>
<proteinExistence type="predicted"/>
<feature type="transmembrane region" description="Helical" evidence="1">
    <location>
        <begin position="77"/>
        <end position="101"/>
    </location>
</feature>
<evidence type="ECO:0000313" key="2">
    <source>
        <dbReference type="EMBL" id="NZA37975.1"/>
    </source>
</evidence>
<accession>A0A1I5N5K3</accession>
<keyword evidence="1" id="KW-1133">Transmembrane helix</keyword>
<comment type="caution">
    <text evidence="2">The sequence shown here is derived from an EMBL/GenBank/DDBJ whole genome shotgun (WGS) entry which is preliminary data.</text>
</comment>
<organism evidence="2 3">
    <name type="scientific">Eubacterium callanderi</name>
    <dbReference type="NCBI Taxonomy" id="53442"/>
    <lineage>
        <taxon>Bacteria</taxon>
        <taxon>Bacillati</taxon>
        <taxon>Bacillota</taxon>
        <taxon>Clostridia</taxon>
        <taxon>Eubacteriales</taxon>
        <taxon>Eubacteriaceae</taxon>
        <taxon>Eubacterium</taxon>
    </lineage>
</organism>
<keyword evidence="1" id="KW-0812">Transmembrane</keyword>
<feature type="transmembrane region" description="Helical" evidence="1">
    <location>
        <begin position="113"/>
        <end position="132"/>
    </location>
</feature>
<gene>
    <name evidence="2" type="ORF">H0N91_07420</name>
</gene>